<keyword evidence="1" id="KW-0732">Signal</keyword>
<dbReference type="GO" id="GO:0043171">
    <property type="term" value="P:peptide catabolic process"/>
    <property type="evidence" value="ECO:0007669"/>
    <property type="project" value="TreeGrafter"/>
</dbReference>
<dbReference type="Gene3D" id="2.60.40.1730">
    <property type="entry name" value="tricorn interacting facor f3 domain"/>
    <property type="match status" value="1"/>
</dbReference>
<dbReference type="Gene3D" id="1.10.390.10">
    <property type="entry name" value="Neutral Protease Domain 2"/>
    <property type="match status" value="1"/>
</dbReference>
<dbReference type="InterPro" id="IPR042097">
    <property type="entry name" value="Aminopeptidase_N-like_N_sf"/>
</dbReference>
<dbReference type="GO" id="GO:0005737">
    <property type="term" value="C:cytoplasm"/>
    <property type="evidence" value="ECO:0007669"/>
    <property type="project" value="TreeGrafter"/>
</dbReference>
<dbReference type="GO" id="GO:0005615">
    <property type="term" value="C:extracellular space"/>
    <property type="evidence" value="ECO:0007669"/>
    <property type="project" value="TreeGrafter"/>
</dbReference>
<keyword evidence="4" id="KW-0031">Aminopeptidase</keyword>
<feature type="signal peptide" evidence="1">
    <location>
        <begin position="1"/>
        <end position="33"/>
    </location>
</feature>
<dbReference type="GO" id="GO:0016020">
    <property type="term" value="C:membrane"/>
    <property type="evidence" value="ECO:0007669"/>
    <property type="project" value="TreeGrafter"/>
</dbReference>
<evidence type="ECO:0000256" key="1">
    <source>
        <dbReference type="SAM" id="SignalP"/>
    </source>
</evidence>
<evidence type="ECO:0000313" key="4">
    <source>
        <dbReference type="EMBL" id="MDE46692.1"/>
    </source>
</evidence>
<dbReference type="InterPro" id="IPR014782">
    <property type="entry name" value="Peptidase_M1_dom"/>
</dbReference>
<dbReference type="InterPro" id="IPR045357">
    <property type="entry name" value="Aminopeptidase_N-like_N"/>
</dbReference>
<evidence type="ECO:0000259" key="3">
    <source>
        <dbReference type="Pfam" id="PF17900"/>
    </source>
</evidence>
<dbReference type="GO" id="GO:0008270">
    <property type="term" value="F:zinc ion binding"/>
    <property type="evidence" value="ECO:0007669"/>
    <property type="project" value="InterPro"/>
</dbReference>
<organism evidence="4">
    <name type="scientific">Aceria tosichella</name>
    <name type="common">wheat curl mite</name>
    <dbReference type="NCBI Taxonomy" id="561515"/>
    <lineage>
        <taxon>Eukaryota</taxon>
        <taxon>Metazoa</taxon>
        <taxon>Ecdysozoa</taxon>
        <taxon>Arthropoda</taxon>
        <taxon>Chelicerata</taxon>
        <taxon>Arachnida</taxon>
        <taxon>Acari</taxon>
        <taxon>Acariformes</taxon>
        <taxon>Trombidiformes</taxon>
        <taxon>Prostigmata</taxon>
        <taxon>Eupodina</taxon>
        <taxon>Eriophyoidea</taxon>
        <taxon>Eriophyidae</taxon>
        <taxon>Eriophyinae</taxon>
        <taxon>Aceriini</taxon>
        <taxon>Aceria</taxon>
    </lineage>
</organism>
<feature type="domain" description="Peptidase M1 membrane alanine aminopeptidase" evidence="2">
    <location>
        <begin position="368"/>
        <end position="502"/>
    </location>
</feature>
<gene>
    <name evidence="4" type="primary">ape2</name>
    <name evidence="4" type="ORF">g.9305</name>
</gene>
<dbReference type="Pfam" id="PF01433">
    <property type="entry name" value="Peptidase_M1"/>
    <property type="match status" value="1"/>
</dbReference>
<dbReference type="GO" id="GO:0042277">
    <property type="term" value="F:peptide binding"/>
    <property type="evidence" value="ECO:0007669"/>
    <property type="project" value="TreeGrafter"/>
</dbReference>
<feature type="domain" description="Aminopeptidase N-like N-terminal" evidence="3">
    <location>
        <begin position="108"/>
        <end position="275"/>
    </location>
</feature>
<accession>A0A6G1S9R5</accession>
<reference evidence="4" key="1">
    <citation type="submission" date="2018-10" db="EMBL/GenBank/DDBJ databases">
        <title>Transcriptome assembly of Aceria tosichella (Wheat curl mite) Type 2.</title>
        <authorList>
            <person name="Scully E.D."/>
            <person name="Geib S.M."/>
            <person name="Palmer N.A."/>
            <person name="Gupta A.K."/>
            <person name="Sarath G."/>
            <person name="Tatineni S."/>
        </authorList>
    </citation>
    <scope>NUCLEOTIDE SEQUENCE</scope>
    <source>
        <strain evidence="4">LincolnNE</strain>
    </source>
</reference>
<dbReference type="Pfam" id="PF17900">
    <property type="entry name" value="Peptidase_M1_N"/>
    <property type="match status" value="1"/>
</dbReference>
<dbReference type="AlphaFoldDB" id="A0A6G1S9R5"/>
<keyword evidence="4" id="KW-0378">Hydrolase</keyword>
<dbReference type="EMBL" id="GGYP01001921">
    <property type="protein sequence ID" value="MDE46692.1"/>
    <property type="molecule type" value="Transcribed_RNA"/>
</dbReference>
<dbReference type="PANTHER" id="PTHR11533:SF21">
    <property type="entry name" value="AMINOPEPTIDASE"/>
    <property type="match status" value="1"/>
</dbReference>
<dbReference type="SUPFAM" id="SSF55486">
    <property type="entry name" value="Metalloproteases ('zincins'), catalytic domain"/>
    <property type="match status" value="1"/>
</dbReference>
<dbReference type="GO" id="GO:0070006">
    <property type="term" value="F:metalloaminopeptidase activity"/>
    <property type="evidence" value="ECO:0007669"/>
    <property type="project" value="TreeGrafter"/>
</dbReference>
<protein>
    <submittedName>
        <fullName evidence="4">Leucyl aminopeptidase</fullName>
    </submittedName>
</protein>
<dbReference type="SUPFAM" id="SSF63737">
    <property type="entry name" value="Leukotriene A4 hydrolase N-terminal domain"/>
    <property type="match status" value="1"/>
</dbReference>
<name>A0A6G1S9R5_9ACAR</name>
<keyword evidence="4" id="KW-0645">Protease</keyword>
<dbReference type="GO" id="GO:0006508">
    <property type="term" value="P:proteolysis"/>
    <property type="evidence" value="ECO:0007669"/>
    <property type="project" value="TreeGrafter"/>
</dbReference>
<sequence>MKSQPKNGVSMWLRSLELFALISALTLSTPVLAVDSKLPQIREVKLDQACSVANQLLEPFEYYITLHFRNEFDVLRGRVEIKVRLADPKPAPESLVDGSKCHTGDDSKGTVIVLHLARRIEIHSVTLENDYYLRRESIKDILRDSERQMIVIRLNEPLADNSSGRLIIEYEDSSFSSSKIMTSGTMDDYEFVRDGGDRPFIYRMARLQPGQARELLPCFEESHIKTRINLEITYPGKLLNIYSNTIMSSSNERRPQEEAGQLIGWHEFDKTEPMPIGSLTFAIVDSRDEQTGRTTPDRRAKITIIPPKEKSHLCSYASEFGWESYQWLQKKELTLRIPREELRLLPVTTRKNGLKMATGYMIGYIDRDILLLNDVTAPEENKMRAGFHIALTMTRQFFGNLLVPRTYADMWITEGLAGYTALKMIDQLRPEWDVFAYFRSNYLNRALELDSSGKYPPISYVPLDGDTSNDKQAALFYSSEFELMRFGKGVAIIQMLDRIVSPLSNHGISFDDVIKKLIGSSKDMLVDLPLLANAFANEHLSSEEIVNSVAPWIESSEFP</sequence>
<proteinExistence type="predicted"/>
<dbReference type="InterPro" id="IPR050344">
    <property type="entry name" value="Peptidase_M1_aminopeptidases"/>
</dbReference>
<dbReference type="InterPro" id="IPR027268">
    <property type="entry name" value="Peptidase_M4/M1_CTD_sf"/>
</dbReference>
<evidence type="ECO:0000259" key="2">
    <source>
        <dbReference type="Pfam" id="PF01433"/>
    </source>
</evidence>
<dbReference type="PANTHER" id="PTHR11533">
    <property type="entry name" value="PROTEASE M1 ZINC METALLOPROTEASE"/>
    <property type="match status" value="1"/>
</dbReference>
<feature type="chain" id="PRO_5026036818" evidence="1">
    <location>
        <begin position="34"/>
        <end position="559"/>
    </location>
</feature>